<name>A0A5A7RDM1_STRAF</name>
<dbReference type="EMBL" id="BKCP01011959">
    <property type="protein sequence ID" value="GER55602.1"/>
    <property type="molecule type" value="Genomic_DNA"/>
</dbReference>
<keyword evidence="2" id="KW-1185">Reference proteome</keyword>
<organism evidence="1 2">
    <name type="scientific">Striga asiatica</name>
    <name type="common">Asiatic witchweed</name>
    <name type="synonym">Buchnera asiatica</name>
    <dbReference type="NCBI Taxonomy" id="4170"/>
    <lineage>
        <taxon>Eukaryota</taxon>
        <taxon>Viridiplantae</taxon>
        <taxon>Streptophyta</taxon>
        <taxon>Embryophyta</taxon>
        <taxon>Tracheophyta</taxon>
        <taxon>Spermatophyta</taxon>
        <taxon>Magnoliopsida</taxon>
        <taxon>eudicotyledons</taxon>
        <taxon>Gunneridae</taxon>
        <taxon>Pentapetalae</taxon>
        <taxon>asterids</taxon>
        <taxon>lamiids</taxon>
        <taxon>Lamiales</taxon>
        <taxon>Orobanchaceae</taxon>
        <taxon>Buchnereae</taxon>
        <taxon>Striga</taxon>
    </lineage>
</organism>
<evidence type="ECO:0000313" key="1">
    <source>
        <dbReference type="EMBL" id="GER55602.1"/>
    </source>
</evidence>
<dbReference type="AlphaFoldDB" id="A0A5A7RDM1"/>
<reference evidence="2" key="1">
    <citation type="journal article" date="2019" name="Curr. Biol.">
        <title>Genome Sequence of Striga asiatica Provides Insight into the Evolution of Plant Parasitism.</title>
        <authorList>
            <person name="Yoshida S."/>
            <person name="Kim S."/>
            <person name="Wafula E.K."/>
            <person name="Tanskanen J."/>
            <person name="Kim Y.M."/>
            <person name="Honaas L."/>
            <person name="Yang Z."/>
            <person name="Spallek T."/>
            <person name="Conn C.E."/>
            <person name="Ichihashi Y."/>
            <person name="Cheong K."/>
            <person name="Cui S."/>
            <person name="Der J.P."/>
            <person name="Gundlach H."/>
            <person name="Jiao Y."/>
            <person name="Hori C."/>
            <person name="Ishida J.K."/>
            <person name="Kasahara H."/>
            <person name="Kiba T."/>
            <person name="Kim M.S."/>
            <person name="Koo N."/>
            <person name="Laohavisit A."/>
            <person name="Lee Y.H."/>
            <person name="Lumba S."/>
            <person name="McCourt P."/>
            <person name="Mortimer J.C."/>
            <person name="Mutuku J.M."/>
            <person name="Nomura T."/>
            <person name="Sasaki-Sekimoto Y."/>
            <person name="Seto Y."/>
            <person name="Wang Y."/>
            <person name="Wakatake T."/>
            <person name="Sakakibara H."/>
            <person name="Demura T."/>
            <person name="Yamaguchi S."/>
            <person name="Yoneyama K."/>
            <person name="Manabe R.I."/>
            <person name="Nelson D.C."/>
            <person name="Schulman A.H."/>
            <person name="Timko M.P."/>
            <person name="dePamphilis C.W."/>
            <person name="Choi D."/>
            <person name="Shirasu K."/>
        </authorList>
    </citation>
    <scope>NUCLEOTIDE SEQUENCE [LARGE SCALE GENOMIC DNA]</scope>
    <source>
        <strain evidence="2">cv. UVA1</strain>
    </source>
</reference>
<evidence type="ECO:0000313" key="2">
    <source>
        <dbReference type="Proteomes" id="UP000325081"/>
    </source>
</evidence>
<accession>A0A5A7RDM1</accession>
<proteinExistence type="predicted"/>
<dbReference type="Proteomes" id="UP000325081">
    <property type="component" value="Unassembled WGS sequence"/>
</dbReference>
<gene>
    <name evidence="1" type="ORF">STAS_33274</name>
</gene>
<protein>
    <submittedName>
        <fullName evidence="1">Uroporphyrinogen decarboxylase</fullName>
    </submittedName>
</protein>
<sequence length="121" mass="13468">MGQAFPWDFVTFPLGLALFFSGYSSKILKSKGLDYSVSLSLGAVRVTARAASRLNTFAARLLLLGRRWLSSAMAQGPTSCGSLKAMDEKTTCCSITRPIARRWRTAWLSEQRKRTPSDRIF</sequence>
<comment type="caution">
    <text evidence="1">The sequence shown here is derived from an EMBL/GenBank/DDBJ whole genome shotgun (WGS) entry which is preliminary data.</text>
</comment>